<accession>A0A3N6N3K6</accession>
<reference evidence="9 10" key="1">
    <citation type="journal article" date="2018" name="ACS Chem. Biol.">
        <title>Ketoreductase domain dysfunction expands chemodiversity: malyngamide biosynthesis in the cyanobacterium Okeania hirsuta.</title>
        <authorList>
            <person name="Moss N.A."/>
            <person name="Leao T."/>
            <person name="Rankin M."/>
            <person name="McCullough T.M."/>
            <person name="Qu P."/>
            <person name="Korobeynikov A."/>
            <person name="Smith J.L."/>
            <person name="Gerwick L."/>
            <person name="Gerwick W.H."/>
        </authorList>
    </citation>
    <scope>NUCLEOTIDE SEQUENCE [LARGE SCALE GENOMIC DNA]</scope>
    <source>
        <strain evidence="9 10">PAB10Feb10-1</strain>
    </source>
</reference>
<evidence type="ECO:0000256" key="4">
    <source>
        <dbReference type="ARBA" id="ARBA00023002"/>
    </source>
</evidence>
<evidence type="ECO:0000256" key="6">
    <source>
        <dbReference type="ARBA" id="ARBA00023033"/>
    </source>
</evidence>
<dbReference type="GO" id="GO:0020037">
    <property type="term" value="F:heme binding"/>
    <property type="evidence" value="ECO:0007669"/>
    <property type="project" value="InterPro"/>
</dbReference>
<dbReference type="InterPro" id="IPR036396">
    <property type="entry name" value="Cyt_P450_sf"/>
</dbReference>
<dbReference type="RefSeq" id="WP_124155963.1">
    <property type="nucleotide sequence ID" value="NZ_CAWOLW010000686.1"/>
</dbReference>
<dbReference type="EMBL" id="RCBY01000716">
    <property type="protein sequence ID" value="RQH10624.1"/>
    <property type="molecule type" value="Genomic_DNA"/>
</dbReference>
<keyword evidence="2 7" id="KW-0349">Heme</keyword>
<dbReference type="PANTHER" id="PTHR24291:SF50">
    <property type="entry name" value="BIFUNCTIONAL ALBAFLAVENONE MONOOXYGENASE_TERPENE SYNTHASE"/>
    <property type="match status" value="1"/>
</dbReference>
<evidence type="ECO:0000256" key="3">
    <source>
        <dbReference type="ARBA" id="ARBA00022723"/>
    </source>
</evidence>
<proteinExistence type="inferred from homology"/>
<evidence type="ECO:0000256" key="8">
    <source>
        <dbReference type="RuleBase" id="RU000461"/>
    </source>
</evidence>
<evidence type="ECO:0000313" key="9">
    <source>
        <dbReference type="EMBL" id="RQH10624.1"/>
    </source>
</evidence>
<dbReference type="SUPFAM" id="SSF48264">
    <property type="entry name" value="Cytochrome P450"/>
    <property type="match status" value="1"/>
</dbReference>
<dbReference type="Pfam" id="PF00067">
    <property type="entry name" value="p450"/>
    <property type="match status" value="1"/>
</dbReference>
<dbReference type="CDD" id="cd11053">
    <property type="entry name" value="CYP110-like"/>
    <property type="match status" value="1"/>
</dbReference>
<organism evidence="9 10">
    <name type="scientific">Okeania hirsuta</name>
    <dbReference type="NCBI Taxonomy" id="1458930"/>
    <lineage>
        <taxon>Bacteria</taxon>
        <taxon>Bacillati</taxon>
        <taxon>Cyanobacteriota</taxon>
        <taxon>Cyanophyceae</taxon>
        <taxon>Oscillatoriophycideae</taxon>
        <taxon>Oscillatoriales</taxon>
        <taxon>Microcoleaceae</taxon>
        <taxon>Okeania</taxon>
    </lineage>
</organism>
<dbReference type="GO" id="GO:0016705">
    <property type="term" value="F:oxidoreductase activity, acting on paired donors, with incorporation or reduction of molecular oxygen"/>
    <property type="evidence" value="ECO:0007669"/>
    <property type="project" value="InterPro"/>
</dbReference>
<comment type="similarity">
    <text evidence="1 8">Belongs to the cytochrome P450 family.</text>
</comment>
<dbReference type="InterPro" id="IPR002401">
    <property type="entry name" value="Cyt_P450_E_grp-I"/>
</dbReference>
<name>A0A3N6N3K6_9CYAN</name>
<dbReference type="Gene3D" id="1.10.630.10">
    <property type="entry name" value="Cytochrome P450"/>
    <property type="match status" value="1"/>
</dbReference>
<keyword evidence="6 8" id="KW-0503">Monooxygenase</keyword>
<keyword evidence="4 8" id="KW-0560">Oxidoreductase</keyword>
<dbReference type="InterPro" id="IPR017972">
    <property type="entry name" value="Cyt_P450_CS"/>
</dbReference>
<dbReference type="InterPro" id="IPR001128">
    <property type="entry name" value="Cyt_P450"/>
</dbReference>
<dbReference type="GO" id="GO:0005506">
    <property type="term" value="F:iron ion binding"/>
    <property type="evidence" value="ECO:0007669"/>
    <property type="project" value="InterPro"/>
</dbReference>
<dbReference type="OrthoDB" id="446280at2"/>
<evidence type="ECO:0000256" key="5">
    <source>
        <dbReference type="ARBA" id="ARBA00023004"/>
    </source>
</evidence>
<dbReference type="PROSITE" id="PS00086">
    <property type="entry name" value="CYTOCHROME_P450"/>
    <property type="match status" value="1"/>
</dbReference>
<keyword evidence="5 7" id="KW-0408">Iron</keyword>
<keyword evidence="3 7" id="KW-0479">Metal-binding</keyword>
<comment type="caution">
    <text evidence="9">The sequence shown here is derived from an EMBL/GenBank/DDBJ whole genome shotgun (WGS) entry which is preliminary data.</text>
</comment>
<comment type="cofactor">
    <cofactor evidence="7">
        <name>heme</name>
        <dbReference type="ChEBI" id="CHEBI:30413"/>
    </cofactor>
</comment>
<dbReference type="PRINTS" id="PR00385">
    <property type="entry name" value="P450"/>
</dbReference>
<dbReference type="AlphaFoldDB" id="A0A3N6N3K6"/>
<gene>
    <name evidence="9" type="ORF">D5R40_35400</name>
</gene>
<evidence type="ECO:0000256" key="7">
    <source>
        <dbReference type="PIRSR" id="PIRSR602401-1"/>
    </source>
</evidence>
<dbReference type="Proteomes" id="UP000269154">
    <property type="component" value="Unassembled WGS sequence"/>
</dbReference>
<evidence type="ECO:0000256" key="2">
    <source>
        <dbReference type="ARBA" id="ARBA00022617"/>
    </source>
</evidence>
<sequence>MTKLPQGPKSPKFLQQLHSLADPIGYMETAARQPYRDIFPADCVGLTLAHGLEESPLFVSNPQALQKIFTDRKRFTAPGDLNTITRPFFGDTGLTTVSGRRHQRMRQMVMPPFHGARMRFYGKLICNHASLAMDELTVGQGFTAGSTMQDISREVILEAVFGIKQEERLETLKQALKNISEMFNSPLNALSIILPIMQKDLGPLSPWGYFCRQMQQVDEIIYSEIRERRSSPDPNRTDILSLLIEARDEEGQPLTDVELRDQLRTLMSAGLDTTATAMTWALYWIHHMPEVTEKLLAELETLEENPEPTSIVKLPYLTAVCNETLRMCPSLITLFARVVQEPVELLGYCLPPGKVLIPCVYITHQREDLYPEPKQFKPERFLERKYSSYEFLPFGGGTRMCIGDAFAIYEMKLVLATILSKYKLELADRRPVKPKVRGITLLPTGGVKMIMKGQRSCQAKPLAATL</sequence>
<keyword evidence="10" id="KW-1185">Reference proteome</keyword>
<dbReference type="GO" id="GO:0004497">
    <property type="term" value="F:monooxygenase activity"/>
    <property type="evidence" value="ECO:0007669"/>
    <property type="project" value="UniProtKB-KW"/>
</dbReference>
<dbReference type="InterPro" id="IPR050196">
    <property type="entry name" value="Cytochrome_P450_Monoox"/>
</dbReference>
<evidence type="ECO:0000313" key="10">
    <source>
        <dbReference type="Proteomes" id="UP000269154"/>
    </source>
</evidence>
<feature type="binding site" description="axial binding residue" evidence="7">
    <location>
        <position position="401"/>
    </location>
    <ligand>
        <name>heme</name>
        <dbReference type="ChEBI" id="CHEBI:30413"/>
    </ligand>
    <ligandPart>
        <name>Fe</name>
        <dbReference type="ChEBI" id="CHEBI:18248"/>
    </ligandPart>
</feature>
<dbReference type="PANTHER" id="PTHR24291">
    <property type="entry name" value="CYTOCHROME P450 FAMILY 4"/>
    <property type="match status" value="1"/>
</dbReference>
<evidence type="ECO:0000256" key="1">
    <source>
        <dbReference type="ARBA" id="ARBA00010617"/>
    </source>
</evidence>
<protein>
    <submittedName>
        <fullName evidence="9">Cytochrome P450</fullName>
    </submittedName>
</protein>
<dbReference type="PRINTS" id="PR00463">
    <property type="entry name" value="EP450I"/>
</dbReference>